<name>A0A562KKW9_SPHWJ</name>
<protein>
    <submittedName>
        <fullName evidence="1">Uncharacterized protein</fullName>
    </submittedName>
</protein>
<organism evidence="1 2">
    <name type="scientific">Sphingobium wenxiniae (strain DSM 21828 / CGMCC 1.7748 / JZ-1)</name>
    <dbReference type="NCBI Taxonomy" id="595605"/>
    <lineage>
        <taxon>Bacteria</taxon>
        <taxon>Pseudomonadati</taxon>
        <taxon>Pseudomonadota</taxon>
        <taxon>Alphaproteobacteria</taxon>
        <taxon>Sphingomonadales</taxon>
        <taxon>Sphingomonadaceae</taxon>
        <taxon>Sphingobium</taxon>
    </lineage>
</organism>
<gene>
    <name evidence="1" type="ORF">IQ35_01105</name>
</gene>
<accession>A0A562KKW9</accession>
<proteinExistence type="predicted"/>
<evidence type="ECO:0000313" key="1">
    <source>
        <dbReference type="EMBL" id="TWH96016.1"/>
    </source>
</evidence>
<dbReference type="Proteomes" id="UP000316624">
    <property type="component" value="Unassembled WGS sequence"/>
</dbReference>
<dbReference type="RefSeq" id="WP_145072225.1">
    <property type="nucleotide sequence ID" value="NZ_JACIIY010000005.1"/>
</dbReference>
<dbReference type="EMBL" id="VLKK01000003">
    <property type="protein sequence ID" value="TWH96016.1"/>
    <property type="molecule type" value="Genomic_DNA"/>
</dbReference>
<reference evidence="1 2" key="1">
    <citation type="journal article" date="2015" name="Stand. Genomic Sci.">
        <title>Genomic Encyclopedia of Bacterial and Archaeal Type Strains, Phase III: the genomes of soil and plant-associated and newly described type strains.</title>
        <authorList>
            <person name="Whitman W.B."/>
            <person name="Woyke T."/>
            <person name="Klenk H.P."/>
            <person name="Zhou Y."/>
            <person name="Lilburn T.G."/>
            <person name="Beck B.J."/>
            <person name="De Vos P."/>
            <person name="Vandamme P."/>
            <person name="Eisen J.A."/>
            <person name="Garrity G."/>
            <person name="Hugenholtz P."/>
            <person name="Kyrpides N.C."/>
        </authorList>
    </citation>
    <scope>NUCLEOTIDE SEQUENCE [LARGE SCALE GENOMIC DNA]</scope>
    <source>
        <strain evidence="1 2">CGMCC 1.7748</strain>
    </source>
</reference>
<sequence>MSIIPDRLSVSDPDYDPDLGALLEIALDGVVQSAVIGYDLCGCKIVRYATDEKDTIIVREGNAQIETVSGEVTVTIRNNARSQA</sequence>
<evidence type="ECO:0000313" key="2">
    <source>
        <dbReference type="Proteomes" id="UP000316624"/>
    </source>
</evidence>
<keyword evidence="2" id="KW-1185">Reference proteome</keyword>
<dbReference type="AlphaFoldDB" id="A0A562KKW9"/>
<comment type="caution">
    <text evidence="1">The sequence shown here is derived from an EMBL/GenBank/DDBJ whole genome shotgun (WGS) entry which is preliminary data.</text>
</comment>